<reference evidence="1" key="1">
    <citation type="submission" date="2021-10" db="EMBL/GenBank/DDBJ databases">
        <title>Tropical sea cucumber genome reveals ecological adaptation and Cuvierian tubules defense mechanism.</title>
        <authorList>
            <person name="Chen T."/>
        </authorList>
    </citation>
    <scope>NUCLEOTIDE SEQUENCE</scope>
    <source>
        <strain evidence="1">Nanhai2018</strain>
        <tissue evidence="1">Muscle</tissue>
    </source>
</reference>
<dbReference type="OrthoDB" id="10072093at2759"/>
<dbReference type="PANTHER" id="PTHR31635:SF196">
    <property type="entry name" value="REVERSE TRANSCRIPTASE DOMAIN-CONTAINING PROTEIN-RELATED"/>
    <property type="match status" value="1"/>
</dbReference>
<dbReference type="Gene3D" id="3.60.10.10">
    <property type="entry name" value="Endonuclease/exonuclease/phosphatase"/>
    <property type="match status" value="1"/>
</dbReference>
<proteinExistence type="predicted"/>
<protein>
    <submittedName>
        <fullName evidence="1">Uncharacterized protein</fullName>
    </submittedName>
</protein>
<accession>A0A9Q1BE01</accession>
<dbReference type="SUPFAM" id="SSF56219">
    <property type="entry name" value="DNase I-like"/>
    <property type="match status" value="1"/>
</dbReference>
<organism evidence="1 2">
    <name type="scientific">Holothuria leucospilota</name>
    <name type="common">Black long sea cucumber</name>
    <name type="synonym">Mertensiothuria leucospilota</name>
    <dbReference type="NCBI Taxonomy" id="206669"/>
    <lineage>
        <taxon>Eukaryota</taxon>
        <taxon>Metazoa</taxon>
        <taxon>Echinodermata</taxon>
        <taxon>Eleutherozoa</taxon>
        <taxon>Echinozoa</taxon>
        <taxon>Holothuroidea</taxon>
        <taxon>Aspidochirotacea</taxon>
        <taxon>Aspidochirotida</taxon>
        <taxon>Holothuriidae</taxon>
        <taxon>Holothuria</taxon>
    </lineage>
</organism>
<evidence type="ECO:0000313" key="1">
    <source>
        <dbReference type="EMBL" id="KAJ8023150.1"/>
    </source>
</evidence>
<dbReference type="PANTHER" id="PTHR31635">
    <property type="entry name" value="REVERSE TRANSCRIPTASE DOMAIN-CONTAINING PROTEIN-RELATED"/>
    <property type="match status" value="1"/>
</dbReference>
<keyword evidence="2" id="KW-1185">Reference proteome</keyword>
<comment type="caution">
    <text evidence="1">The sequence shown here is derived from an EMBL/GenBank/DDBJ whole genome shotgun (WGS) entry which is preliminary data.</text>
</comment>
<dbReference type="EMBL" id="JAIZAY010000020">
    <property type="protein sequence ID" value="KAJ8023150.1"/>
    <property type="molecule type" value="Genomic_DNA"/>
</dbReference>
<dbReference type="Proteomes" id="UP001152320">
    <property type="component" value="Chromosome 20"/>
</dbReference>
<dbReference type="AlphaFoldDB" id="A0A9Q1BE01"/>
<dbReference type="InterPro" id="IPR036691">
    <property type="entry name" value="Endo/exonu/phosph_ase_sf"/>
</dbReference>
<sequence length="614" mass="72410">MNHFTLSDVWRERNPLSPGYSWSSNISNIRCRLDFFLISRNLLINVTDCYFQPPILSDHSLIVLSLTSTFEPRGRGYWKFNNSLLYDEDYIRLIENVITSFSSDPAYEDNDFSLNWEKLKFHIRRNTIKYSKQKAHNLQVFERNLIAKIATLESDLLKDPNVIEGLNSARNDLHMLYRHKLQGIMIRSKARWTEEGEQNSKYFLSLEKRNKLNNAIFKLSIDNGPFVSTLPVYILNLNLHVNRGPIRFLGINFTHCGNDLYRLNYLQKLSRLKRILHLWSTRDLSPIGKNVIVKSFALSQLVFLFQVLPDPPESFINEVQSCIFNFIWSGNPDKVRRKTMYNEFHQGGLKVTHIRSFIHALKVTWVKRYFNNNAGLWKLFFDYYLSPFGKTFLFECNFRQIDIIDVSNIFIRQICNAWGKLQFSNPAETYGDQVLWNNNFIKIDGCITYDKKLHMAGVIYVRDLFKDNNVNLSFVELCNNYGIKNYPFTRYYGLLSAIPREWKLKVFAEGPNLPNDNSRLHNINSRLAYNRFIDKIVLPPRSIEKWSASFNFNWEDWQSIFCIPKSTLSETKLIYFQFKFLHRILALNKLLYRMNKIDNPSCTFCKGDDETIDH</sequence>
<name>A0A9Q1BE01_HOLLE</name>
<evidence type="ECO:0000313" key="2">
    <source>
        <dbReference type="Proteomes" id="UP001152320"/>
    </source>
</evidence>
<gene>
    <name evidence="1" type="ORF">HOLleu_38251</name>
</gene>